<proteinExistence type="predicted"/>
<accession>A0A0R2KRH4</accession>
<dbReference type="Proteomes" id="UP000051500">
    <property type="component" value="Unassembled WGS sequence"/>
</dbReference>
<gene>
    <name evidence="1" type="ORF">IV53_GL000692</name>
</gene>
<evidence type="ECO:0000313" key="1">
    <source>
        <dbReference type="EMBL" id="KRN88724.1"/>
    </source>
</evidence>
<dbReference type="EMBL" id="JQBZ01000025">
    <property type="protein sequence ID" value="KRN88724.1"/>
    <property type="molecule type" value="Genomic_DNA"/>
</dbReference>
<dbReference type="STRING" id="1122146.IV53_GL000692"/>
<sequence length="96" mass="11485">MLEFLKKYYYQKDKVKKIIELGDCSILAEKLEPTKKGHSFNNPEENVSIFYGRDRNETNVKAIDFKNRDELIKQAKDSWADDCYIYNKEQGRWDIL</sequence>
<evidence type="ECO:0000313" key="2">
    <source>
        <dbReference type="Proteomes" id="UP000051500"/>
    </source>
</evidence>
<name>A0A0R2KRH4_9LACO</name>
<comment type="caution">
    <text evidence="1">The sequence shown here is derived from an EMBL/GenBank/DDBJ whole genome shotgun (WGS) entry which is preliminary data.</text>
</comment>
<protein>
    <submittedName>
        <fullName evidence="1">Uncharacterized protein</fullName>
    </submittedName>
</protein>
<dbReference type="PATRIC" id="fig|1122146.4.peg.716"/>
<organism evidence="1 2">
    <name type="scientific">Ligilactobacillus ceti DSM 22408</name>
    <dbReference type="NCBI Taxonomy" id="1122146"/>
    <lineage>
        <taxon>Bacteria</taxon>
        <taxon>Bacillati</taxon>
        <taxon>Bacillota</taxon>
        <taxon>Bacilli</taxon>
        <taxon>Lactobacillales</taxon>
        <taxon>Lactobacillaceae</taxon>
        <taxon>Ligilactobacillus</taxon>
    </lineage>
</organism>
<keyword evidence="2" id="KW-1185">Reference proteome</keyword>
<reference evidence="1 2" key="1">
    <citation type="journal article" date="2015" name="Genome Announc.">
        <title>Expanding the biotechnology potential of lactobacilli through comparative genomics of 213 strains and associated genera.</title>
        <authorList>
            <person name="Sun Z."/>
            <person name="Harris H.M."/>
            <person name="McCann A."/>
            <person name="Guo C."/>
            <person name="Argimon S."/>
            <person name="Zhang W."/>
            <person name="Yang X."/>
            <person name="Jeffery I.B."/>
            <person name="Cooney J.C."/>
            <person name="Kagawa T.F."/>
            <person name="Liu W."/>
            <person name="Song Y."/>
            <person name="Salvetti E."/>
            <person name="Wrobel A."/>
            <person name="Rasinkangas P."/>
            <person name="Parkhill J."/>
            <person name="Rea M.C."/>
            <person name="O'Sullivan O."/>
            <person name="Ritari J."/>
            <person name="Douillard F.P."/>
            <person name="Paul Ross R."/>
            <person name="Yang R."/>
            <person name="Briner A.E."/>
            <person name="Felis G.E."/>
            <person name="de Vos W.M."/>
            <person name="Barrangou R."/>
            <person name="Klaenhammer T.R."/>
            <person name="Caufield P.W."/>
            <person name="Cui Y."/>
            <person name="Zhang H."/>
            <person name="O'Toole P.W."/>
        </authorList>
    </citation>
    <scope>NUCLEOTIDE SEQUENCE [LARGE SCALE GENOMIC DNA]</scope>
    <source>
        <strain evidence="1 2">DSM 22408</strain>
    </source>
</reference>
<dbReference type="AlphaFoldDB" id="A0A0R2KRH4"/>